<dbReference type="AlphaFoldDB" id="A0A923E8F8"/>
<keyword evidence="3" id="KW-1185">Reference proteome</keyword>
<feature type="domain" description="HTH marR-type" evidence="1">
    <location>
        <begin position="6"/>
        <end position="138"/>
    </location>
</feature>
<proteinExistence type="predicted"/>
<evidence type="ECO:0000313" key="3">
    <source>
        <dbReference type="Proteomes" id="UP000563151"/>
    </source>
</evidence>
<dbReference type="GO" id="GO:0003700">
    <property type="term" value="F:DNA-binding transcription factor activity"/>
    <property type="evidence" value="ECO:0007669"/>
    <property type="project" value="InterPro"/>
</dbReference>
<reference evidence="2 3" key="1">
    <citation type="submission" date="2020-04" db="EMBL/GenBank/DDBJ databases">
        <title>Genomic insights into acetone-butanol-ethanol (ABE) fermentation by sequencing solventogenic clostridia strains.</title>
        <authorList>
            <person name="Brown S."/>
        </authorList>
    </citation>
    <scope>NUCLEOTIDE SEQUENCE [LARGE SCALE GENOMIC DNA]</scope>
    <source>
        <strain evidence="2 3">DJ011</strain>
    </source>
</reference>
<dbReference type="PROSITE" id="PS50995">
    <property type="entry name" value="HTH_MARR_2"/>
    <property type="match status" value="1"/>
</dbReference>
<dbReference type="InterPro" id="IPR000835">
    <property type="entry name" value="HTH_MarR-typ"/>
</dbReference>
<dbReference type="InterPro" id="IPR036390">
    <property type="entry name" value="WH_DNA-bd_sf"/>
</dbReference>
<name>A0A923E8F8_CLOTT</name>
<dbReference type="SUPFAM" id="SSF46785">
    <property type="entry name" value="Winged helix' DNA-binding domain"/>
    <property type="match status" value="1"/>
</dbReference>
<evidence type="ECO:0000259" key="1">
    <source>
        <dbReference type="PROSITE" id="PS50995"/>
    </source>
</evidence>
<dbReference type="InterPro" id="IPR039422">
    <property type="entry name" value="MarR/SlyA-like"/>
</dbReference>
<gene>
    <name evidence="2" type="ORF">HGG79_04565</name>
</gene>
<dbReference type="Gene3D" id="1.10.10.10">
    <property type="entry name" value="Winged helix-like DNA-binding domain superfamily/Winged helix DNA-binding domain"/>
    <property type="match status" value="1"/>
</dbReference>
<organism evidence="2 3">
    <name type="scientific">Clostridium tetanomorphum</name>
    <dbReference type="NCBI Taxonomy" id="1553"/>
    <lineage>
        <taxon>Bacteria</taxon>
        <taxon>Bacillati</taxon>
        <taxon>Bacillota</taxon>
        <taxon>Clostridia</taxon>
        <taxon>Eubacteriales</taxon>
        <taxon>Clostridiaceae</taxon>
        <taxon>Clostridium</taxon>
    </lineage>
</organism>
<dbReference type="PRINTS" id="PR00598">
    <property type="entry name" value="HTHMARR"/>
</dbReference>
<dbReference type="GO" id="GO:0006950">
    <property type="term" value="P:response to stress"/>
    <property type="evidence" value="ECO:0007669"/>
    <property type="project" value="TreeGrafter"/>
</dbReference>
<sequence length="145" mass="17060">MKDEKIYELLRDLSNISKILNRKISSRMNCKRFSVYPYLIVNQLEVDKAKTLTELSKTLGLPNSTTSVIIDRLMKEGLVRKEKDEKDKRRSLIYVTEKALAEEKKLIFEHTKYFKELLEDATEDDMEAIMRGVKLLMENIQRSVE</sequence>
<dbReference type="SMART" id="SM00347">
    <property type="entry name" value="HTH_MARR"/>
    <property type="match status" value="1"/>
</dbReference>
<dbReference type="InterPro" id="IPR036388">
    <property type="entry name" value="WH-like_DNA-bd_sf"/>
</dbReference>
<comment type="caution">
    <text evidence="2">The sequence shown here is derived from an EMBL/GenBank/DDBJ whole genome shotgun (WGS) entry which is preliminary data.</text>
</comment>
<protein>
    <submittedName>
        <fullName evidence="2">MarR family transcriptional regulator</fullName>
    </submittedName>
</protein>
<dbReference type="Proteomes" id="UP000563151">
    <property type="component" value="Unassembled WGS sequence"/>
</dbReference>
<dbReference type="EMBL" id="JAAZWO010000004">
    <property type="protein sequence ID" value="MBC2397056.1"/>
    <property type="molecule type" value="Genomic_DNA"/>
</dbReference>
<evidence type="ECO:0000313" key="2">
    <source>
        <dbReference type="EMBL" id="MBC2397056.1"/>
    </source>
</evidence>
<dbReference type="PANTHER" id="PTHR33164">
    <property type="entry name" value="TRANSCRIPTIONAL REGULATOR, MARR FAMILY"/>
    <property type="match status" value="1"/>
</dbReference>
<accession>A0A923E8F8</accession>
<dbReference type="RefSeq" id="WP_035147817.1">
    <property type="nucleotide sequence ID" value="NZ_JAAZWO010000004.1"/>
</dbReference>
<dbReference type="PANTHER" id="PTHR33164:SF43">
    <property type="entry name" value="HTH-TYPE TRANSCRIPTIONAL REPRESSOR YETL"/>
    <property type="match status" value="1"/>
</dbReference>
<dbReference type="Pfam" id="PF01047">
    <property type="entry name" value="MarR"/>
    <property type="match status" value="1"/>
</dbReference>